<keyword evidence="2" id="KW-0813">Transport</keyword>
<dbReference type="Gene3D" id="3.40.190.10">
    <property type="entry name" value="Periplasmic binding protein-like II"/>
    <property type="match status" value="2"/>
</dbReference>
<evidence type="ECO:0000256" key="4">
    <source>
        <dbReference type="SAM" id="SignalP"/>
    </source>
</evidence>
<dbReference type="SMART" id="SM00062">
    <property type="entry name" value="PBPb"/>
    <property type="match status" value="1"/>
</dbReference>
<evidence type="ECO:0000256" key="3">
    <source>
        <dbReference type="ARBA" id="ARBA00022729"/>
    </source>
</evidence>
<dbReference type="GO" id="GO:0005576">
    <property type="term" value="C:extracellular region"/>
    <property type="evidence" value="ECO:0007669"/>
    <property type="project" value="TreeGrafter"/>
</dbReference>
<dbReference type="EMBL" id="CP051167">
    <property type="protein sequence ID" value="QIZ72665.1"/>
    <property type="molecule type" value="Genomic_DNA"/>
</dbReference>
<dbReference type="GO" id="GO:0006865">
    <property type="term" value="P:amino acid transport"/>
    <property type="evidence" value="ECO:0007669"/>
    <property type="project" value="TreeGrafter"/>
</dbReference>
<name>A0A6H1U1Y5_9CYAN</name>
<dbReference type="InterPro" id="IPR051455">
    <property type="entry name" value="Bact_solute-bind_prot3"/>
</dbReference>
<feature type="chain" id="PRO_5026012563" evidence="4">
    <location>
        <begin position="29"/>
        <end position="316"/>
    </location>
</feature>
<organism evidence="6 7">
    <name type="scientific">Oxynema aestuarii AP17</name>
    <dbReference type="NCBI Taxonomy" id="2064643"/>
    <lineage>
        <taxon>Bacteria</taxon>
        <taxon>Bacillati</taxon>
        <taxon>Cyanobacteriota</taxon>
        <taxon>Cyanophyceae</taxon>
        <taxon>Oscillatoriophycideae</taxon>
        <taxon>Oscillatoriales</taxon>
        <taxon>Oscillatoriaceae</taxon>
        <taxon>Oxynema</taxon>
        <taxon>Oxynema aestuarii</taxon>
    </lineage>
</organism>
<dbReference type="AlphaFoldDB" id="A0A6H1U1Y5"/>
<reference evidence="6 7" key="1">
    <citation type="submission" date="2020-04" db="EMBL/GenBank/DDBJ databases">
        <authorList>
            <person name="Basu S."/>
            <person name="Maruthanayagam V."/>
            <person name="Chakraborty S."/>
            <person name="Pramanik A."/>
            <person name="Mukherjee J."/>
            <person name="Brink B."/>
        </authorList>
    </citation>
    <scope>NUCLEOTIDE SEQUENCE [LARGE SCALE GENOMIC DNA]</scope>
    <source>
        <strain evidence="6 7">AP17</strain>
    </source>
</reference>
<comment type="similarity">
    <text evidence="1">Belongs to the bacterial solute-binding protein 3 family.</text>
</comment>
<feature type="domain" description="Solute-binding protein family 3/N-terminal" evidence="5">
    <location>
        <begin position="39"/>
        <end position="261"/>
    </location>
</feature>
<dbReference type="InterPro" id="IPR001638">
    <property type="entry name" value="Solute-binding_3/MltF_N"/>
</dbReference>
<dbReference type="KEGG" id="oxy:HCG48_20420"/>
<evidence type="ECO:0000256" key="1">
    <source>
        <dbReference type="ARBA" id="ARBA00010333"/>
    </source>
</evidence>
<accession>A0A6H1U1Y5</accession>
<sequence>MSVKGKRILGFAVSFAFLLLAGIATTEAAEFAAIEKRGKLIVAVKDNVRPLGFQDDRGTLQGFEIDLARKLAEEWLGSEDDLELRPVRNRDRLAVVLDGSVDLTIAQVTATKSRSRVVRFSLPYSIDGTSLVARDRRFQQLADLQDRRIAVLEGSSSIATIRYHLPSATLIGVSSYQGALSLLETGQADAFAGDLTVLTGWTQDHADYFRLPVQLSAEPLAVVMPKGQQYAELHARVNGAIARWQRDGWLRERAEYWGLPVGALPPTQTDAERWIPRPFAAFVSRFPGFGRSRKLDNGSGEPWKLTISNLKSQISN</sequence>
<dbReference type="PANTHER" id="PTHR30085:SF6">
    <property type="entry name" value="ABC TRANSPORTER GLUTAMINE-BINDING PROTEIN GLNH"/>
    <property type="match status" value="1"/>
</dbReference>
<protein>
    <submittedName>
        <fullName evidence="6">Transporter substrate-binding domain-containing protein</fullName>
    </submittedName>
</protein>
<evidence type="ECO:0000256" key="2">
    <source>
        <dbReference type="ARBA" id="ARBA00022448"/>
    </source>
</evidence>
<evidence type="ECO:0000313" key="7">
    <source>
        <dbReference type="Proteomes" id="UP000500857"/>
    </source>
</evidence>
<dbReference type="PANTHER" id="PTHR30085">
    <property type="entry name" value="AMINO ACID ABC TRANSPORTER PERMEASE"/>
    <property type="match status" value="1"/>
</dbReference>
<keyword evidence="3 4" id="KW-0732">Signal</keyword>
<gene>
    <name evidence="6" type="ORF">HCG48_20420</name>
</gene>
<dbReference type="Proteomes" id="UP000500857">
    <property type="component" value="Chromosome"/>
</dbReference>
<evidence type="ECO:0000313" key="6">
    <source>
        <dbReference type="EMBL" id="QIZ72665.1"/>
    </source>
</evidence>
<evidence type="ECO:0000259" key="5">
    <source>
        <dbReference type="SMART" id="SM00062"/>
    </source>
</evidence>
<proteinExistence type="inferred from homology"/>
<dbReference type="SUPFAM" id="SSF53850">
    <property type="entry name" value="Periplasmic binding protein-like II"/>
    <property type="match status" value="1"/>
</dbReference>
<dbReference type="RefSeq" id="WP_168570812.1">
    <property type="nucleotide sequence ID" value="NZ_CP051167.1"/>
</dbReference>
<keyword evidence="7" id="KW-1185">Reference proteome</keyword>
<dbReference type="Pfam" id="PF00497">
    <property type="entry name" value="SBP_bac_3"/>
    <property type="match status" value="1"/>
</dbReference>
<feature type="signal peptide" evidence="4">
    <location>
        <begin position="1"/>
        <end position="28"/>
    </location>
</feature>
<dbReference type="GO" id="GO:0030288">
    <property type="term" value="C:outer membrane-bounded periplasmic space"/>
    <property type="evidence" value="ECO:0007669"/>
    <property type="project" value="TreeGrafter"/>
</dbReference>